<accession>A0A3N2PMA7</accession>
<sequence>MASIERPNQPLCELRDTSAQPKRPYPPISSIPPTPDSRLRAPPTTATSVLYLAYGSNLCAETLLGVRRVRPLSQVNVSVPTLDLVFGLPGLPYTEPCFANTALRKVPGLPDPSKPPKIPPITPPFTASGSSLNDAMDDRLQKKDARIERGKQPQQKGWTHGLFGVVYEVTHEDYATIIATEGTAYTDILIPCFPLAPRMGLPEKPPIDVPKPFLAHTLLAPAIPDAPDGGNGGIGVDTDSDSPDSPEDPRKKWYWRFIRPHFRPDPDYAQPSARYLKLIKDGAREHELPEDYQEYLQTLQPYRVTNWKQEVAKMLIGLAFGPFLIVSMLLARSLADKKGRAPLWLVIFMGMVLNLVWAVYDAILKPVFGDGERTQKEGTSETYTRNRWTRMRPPTVAARGYDEEKLPLCNDGKLRH</sequence>
<reference evidence="7 8" key="1">
    <citation type="journal article" date="2018" name="Mol. Ecol.">
        <title>The obligate alkalophilic soda-lake fungus Sodiomyces alkalinus has shifted to a protein diet.</title>
        <authorList>
            <person name="Grum-Grzhimaylo A.A."/>
            <person name="Falkoski D.L."/>
            <person name="van den Heuvel J."/>
            <person name="Valero-Jimenez C.A."/>
            <person name="Min B."/>
            <person name="Choi I.G."/>
            <person name="Lipzen A."/>
            <person name="Daum C.G."/>
            <person name="Aanen D.K."/>
            <person name="Tsang A."/>
            <person name="Henrissat B."/>
            <person name="Bilanenko E.N."/>
            <person name="de Vries R.P."/>
            <person name="van Kan J.A.L."/>
            <person name="Grigoriev I.V."/>
            <person name="Debets A.J.M."/>
        </authorList>
    </citation>
    <scope>NUCLEOTIDE SEQUENCE [LARGE SCALE GENOMIC DNA]</scope>
    <source>
        <strain evidence="7 8">F11</strain>
    </source>
</reference>
<evidence type="ECO:0000313" key="7">
    <source>
        <dbReference type="EMBL" id="ROT35672.1"/>
    </source>
</evidence>
<dbReference type="EC" id="4.3.2.9" evidence="1"/>
<dbReference type="OrthoDB" id="2017317at2759"/>
<evidence type="ECO:0000313" key="8">
    <source>
        <dbReference type="Proteomes" id="UP000272025"/>
    </source>
</evidence>
<gene>
    <name evidence="7" type="ORF">SODALDRAFT_329041</name>
</gene>
<protein>
    <recommendedName>
        <fullName evidence="1">gamma-glutamylcyclotransferase</fullName>
        <ecNumber evidence="1">4.3.2.9</ecNumber>
    </recommendedName>
</protein>
<evidence type="ECO:0000256" key="3">
    <source>
        <dbReference type="PIRSR" id="PIRSR617939-1"/>
    </source>
</evidence>
<evidence type="ECO:0000256" key="5">
    <source>
        <dbReference type="SAM" id="MobiDB-lite"/>
    </source>
</evidence>
<evidence type="ECO:0000256" key="6">
    <source>
        <dbReference type="SAM" id="Phobius"/>
    </source>
</evidence>
<feature type="region of interest" description="Disordered" evidence="5">
    <location>
        <begin position="224"/>
        <end position="248"/>
    </location>
</feature>
<dbReference type="InterPro" id="IPR017939">
    <property type="entry name" value="G-Glutamylcylcotransferase"/>
</dbReference>
<keyword evidence="6" id="KW-0472">Membrane</keyword>
<organism evidence="7 8">
    <name type="scientific">Sodiomyces alkalinus (strain CBS 110278 / VKM F-3762 / F11)</name>
    <name type="common">Alkaliphilic filamentous fungus</name>
    <dbReference type="NCBI Taxonomy" id="1314773"/>
    <lineage>
        <taxon>Eukaryota</taxon>
        <taxon>Fungi</taxon>
        <taxon>Dikarya</taxon>
        <taxon>Ascomycota</taxon>
        <taxon>Pezizomycotina</taxon>
        <taxon>Sordariomycetes</taxon>
        <taxon>Hypocreomycetidae</taxon>
        <taxon>Glomerellales</taxon>
        <taxon>Plectosphaerellaceae</taxon>
        <taxon>Sodiomyces</taxon>
    </lineage>
</organism>
<proteinExistence type="predicted"/>
<keyword evidence="2" id="KW-0456">Lyase</keyword>
<dbReference type="Gene3D" id="3.10.490.10">
    <property type="entry name" value="Gamma-glutamyl cyclotransferase-like"/>
    <property type="match status" value="1"/>
</dbReference>
<dbReference type="Proteomes" id="UP000272025">
    <property type="component" value="Unassembled WGS sequence"/>
</dbReference>
<dbReference type="AlphaFoldDB" id="A0A3N2PMA7"/>
<evidence type="ECO:0000256" key="1">
    <source>
        <dbReference type="ARBA" id="ARBA00012346"/>
    </source>
</evidence>
<feature type="region of interest" description="Disordered" evidence="5">
    <location>
        <begin position="1"/>
        <end position="42"/>
    </location>
</feature>
<feature type="binding site" evidence="4">
    <location>
        <position position="275"/>
    </location>
    <ligand>
        <name>substrate</name>
    </ligand>
</feature>
<dbReference type="GeneID" id="39579316"/>
<dbReference type="EMBL" id="ML119061">
    <property type="protein sequence ID" value="ROT35672.1"/>
    <property type="molecule type" value="Genomic_DNA"/>
</dbReference>
<feature type="active site" description="Proton acceptor" evidence="3">
    <location>
        <position position="181"/>
    </location>
</feature>
<dbReference type="STRING" id="1314773.A0A3N2PMA7"/>
<evidence type="ECO:0000256" key="4">
    <source>
        <dbReference type="PIRSR" id="PIRSR617939-2"/>
    </source>
</evidence>
<feature type="transmembrane region" description="Helical" evidence="6">
    <location>
        <begin position="311"/>
        <end position="331"/>
    </location>
</feature>
<keyword evidence="6" id="KW-0812">Transmembrane</keyword>
<dbReference type="RefSeq" id="XP_028463478.1">
    <property type="nucleotide sequence ID" value="XM_028610838.1"/>
</dbReference>
<dbReference type="GO" id="GO:0003839">
    <property type="term" value="F:gamma-glutamylcyclotransferase activity"/>
    <property type="evidence" value="ECO:0007669"/>
    <property type="project" value="UniProtKB-EC"/>
</dbReference>
<feature type="compositionally biased region" description="Pro residues" evidence="5">
    <location>
        <begin position="23"/>
        <end position="35"/>
    </location>
</feature>
<keyword evidence="6" id="KW-1133">Transmembrane helix</keyword>
<keyword evidence="8" id="KW-1185">Reference proteome</keyword>
<feature type="transmembrane region" description="Helical" evidence="6">
    <location>
        <begin position="343"/>
        <end position="360"/>
    </location>
</feature>
<name>A0A3N2PMA7_SODAK</name>
<evidence type="ECO:0000256" key="2">
    <source>
        <dbReference type="ARBA" id="ARBA00023239"/>
    </source>
</evidence>
<dbReference type="PANTHER" id="PTHR12935">
    <property type="entry name" value="GAMMA-GLUTAMYLCYCLOTRANSFERASE"/>
    <property type="match status" value="1"/>
</dbReference>
<dbReference type="PANTHER" id="PTHR12935:SF0">
    <property type="entry name" value="GAMMA-GLUTAMYLCYCLOTRANSFERASE"/>
    <property type="match status" value="1"/>
</dbReference>